<proteinExistence type="predicted"/>
<comment type="caution">
    <text evidence="2">The sequence shown here is derived from an EMBL/GenBank/DDBJ whole genome shotgun (WGS) entry which is preliminary data.</text>
</comment>
<organism evidence="2">
    <name type="scientific">Salmonella enterica subsp. enterica serovar Napoli</name>
    <dbReference type="NCBI Taxonomy" id="1151001"/>
    <lineage>
        <taxon>Bacteria</taxon>
        <taxon>Pseudomonadati</taxon>
        <taxon>Pseudomonadota</taxon>
        <taxon>Gammaproteobacteria</taxon>
        <taxon>Enterobacterales</taxon>
        <taxon>Enterobacteriaceae</taxon>
        <taxon>Salmonella</taxon>
    </lineage>
</organism>
<evidence type="ECO:0000256" key="1">
    <source>
        <dbReference type="SAM" id="MobiDB-lite"/>
    </source>
</evidence>
<accession>A0A5I0L0V7</accession>
<feature type="region of interest" description="Disordered" evidence="1">
    <location>
        <begin position="558"/>
        <end position="580"/>
    </location>
</feature>
<gene>
    <name evidence="2" type="ORF">DRA33_19640</name>
</gene>
<sequence>MSYFGLNAVNQNQQLDEAASNPAGFNTDVGFFDNSGTAAVSGLYSGLVAKPDQLLWAGMDKIVSPIAKFVNENTSINDTSAEYIAEQRKLAEQQVKRLTPDSATTGTAGQVLHGLFDMGGQAVVGTLLSGPAGGAAAVTALQGFSEFERLTAQGVDFRTAQEAGLVQGVTAGAGTLIPMSLGLRAGGALAESVGAQLARTGESAVRNVAATAVRAAPDIAYAAGTNIAFGMAQRGLTAKTLRDGGYNEMAAQYDVFDRQSIAIDAVLGVAFGGVGRFLNARGESAATPEFSPAEVDAALAANASHHAEIDVAPGVPVNVLSRDAHIQALQKAMNDVSQGREVDVASIAEPASFSDIPGRRSLIAQSIDEVLFNADEGSAARAVETRTLEEQSAQVLPRGDRQVYQSEIANSQRIIDNLTEQRNQILSEEPKGSGKELAQSRAEKQSRLRDIDKRITEAQGRLEFSRNALSPHEPGGEFFEARAELARRMQAESDLNAQAMSFYKTAEVRTPDETAPFEPGSVLRQAEQRPTAEQAVDMDLRIAEDSLVESPDMMITVLDDEGNPQSRSAREVLDEASRENEQAIQDSSLFDVAVSCFLRG</sequence>
<name>A0A5I0L0V7_SALET</name>
<dbReference type="EMBL" id="AAHCRV010000059">
    <property type="protein sequence ID" value="EBU6392274.1"/>
    <property type="molecule type" value="Genomic_DNA"/>
</dbReference>
<evidence type="ECO:0008006" key="3">
    <source>
        <dbReference type="Google" id="ProtNLM"/>
    </source>
</evidence>
<evidence type="ECO:0000313" key="2">
    <source>
        <dbReference type="EMBL" id="EBU6392274.1"/>
    </source>
</evidence>
<protein>
    <recommendedName>
        <fullName evidence="3">Phage protein</fullName>
    </recommendedName>
</protein>
<feature type="compositionally biased region" description="Basic and acidic residues" evidence="1">
    <location>
        <begin position="568"/>
        <end position="580"/>
    </location>
</feature>
<reference evidence="2" key="1">
    <citation type="submission" date="2018-06" db="EMBL/GenBank/DDBJ databases">
        <authorList>
            <person name="Ashton P.M."/>
            <person name="Dallman T."/>
            <person name="Nair S."/>
            <person name="De Pinna E."/>
            <person name="Peters T."/>
            <person name="Grant K."/>
        </authorList>
    </citation>
    <scope>NUCLEOTIDE SEQUENCE</scope>
    <source>
        <strain evidence="2">161071</strain>
    </source>
</reference>
<feature type="region of interest" description="Disordered" evidence="1">
    <location>
        <begin position="426"/>
        <end position="447"/>
    </location>
</feature>
<dbReference type="AlphaFoldDB" id="A0A5I0L0V7"/>